<dbReference type="GO" id="GO:0016787">
    <property type="term" value="F:hydrolase activity"/>
    <property type="evidence" value="ECO:0007669"/>
    <property type="project" value="UniProtKB-KW"/>
</dbReference>
<proteinExistence type="predicted"/>
<comment type="cofactor">
    <cofactor evidence="1">
        <name>Mg(2+)</name>
        <dbReference type="ChEBI" id="CHEBI:18420"/>
    </cofactor>
</comment>
<feature type="compositionally biased region" description="Polar residues" evidence="3">
    <location>
        <begin position="151"/>
        <end position="163"/>
    </location>
</feature>
<evidence type="ECO:0000259" key="4">
    <source>
        <dbReference type="PROSITE" id="PS51462"/>
    </source>
</evidence>
<evidence type="ECO:0000256" key="3">
    <source>
        <dbReference type="SAM" id="MobiDB-lite"/>
    </source>
</evidence>
<comment type="caution">
    <text evidence="5">The sequence shown here is derived from an EMBL/GenBank/DDBJ whole genome shotgun (WGS) entry which is preliminary data.</text>
</comment>
<organism evidence="5 6">
    <name type="scientific">Kocuria palustris PEL</name>
    <dbReference type="NCBI Taxonomy" id="1236550"/>
    <lineage>
        <taxon>Bacteria</taxon>
        <taxon>Bacillati</taxon>
        <taxon>Actinomycetota</taxon>
        <taxon>Actinomycetes</taxon>
        <taxon>Micrococcales</taxon>
        <taxon>Micrococcaceae</taxon>
        <taxon>Kocuria</taxon>
    </lineage>
</organism>
<dbReference type="InterPro" id="IPR000086">
    <property type="entry name" value="NUDIX_hydrolase_dom"/>
</dbReference>
<dbReference type="PANTHER" id="PTHR43046">
    <property type="entry name" value="GDP-MANNOSE MANNOSYL HYDROLASE"/>
    <property type="match status" value="1"/>
</dbReference>
<name>M2XXW8_9MICC</name>
<dbReference type="CDD" id="cd18879">
    <property type="entry name" value="NUDIX_Hydrolase"/>
    <property type="match status" value="1"/>
</dbReference>
<feature type="domain" description="Nudix hydrolase" evidence="4">
    <location>
        <begin position="19"/>
        <end position="149"/>
    </location>
</feature>
<feature type="region of interest" description="Disordered" evidence="3">
    <location>
        <begin position="151"/>
        <end position="172"/>
    </location>
</feature>
<reference evidence="5 6" key="1">
    <citation type="journal article" date="2014" name="Genome Announc.">
        <title>Draft Genome Sequence of Kocuria palustris PEL.</title>
        <authorList>
            <person name="Sharma G."/>
            <person name="Khatri I."/>
            <person name="Subramanian S."/>
        </authorList>
    </citation>
    <scope>NUCLEOTIDE SEQUENCE [LARGE SCALE GENOMIC DNA]</scope>
    <source>
        <strain evidence="5 6">PEL</strain>
    </source>
</reference>
<keyword evidence="6" id="KW-1185">Reference proteome</keyword>
<evidence type="ECO:0000256" key="1">
    <source>
        <dbReference type="ARBA" id="ARBA00001946"/>
    </source>
</evidence>
<sequence length="172" mass="18872">MPTPEYILSLREKIGHDLLWLPGATAVVLHEGRILLGRRADNGNWAPITGIVDPGEEPAATAVRECLEEAGVVCEVEGLAGVKAGGEVVFPNGDRCRFLDHTFRCRYVSGTARVNDDESTEIDWFDLDDLPPMREDLLRRIRCALDFDGTTRFSTEPGPSQDPTGAHESPLS</sequence>
<dbReference type="InterPro" id="IPR015797">
    <property type="entry name" value="NUDIX_hydrolase-like_dom_sf"/>
</dbReference>
<dbReference type="PANTHER" id="PTHR43046:SF16">
    <property type="entry name" value="ADP-RIBOSE PYROPHOSPHATASE YJHB-RELATED"/>
    <property type="match status" value="1"/>
</dbReference>
<dbReference type="PROSITE" id="PS51462">
    <property type="entry name" value="NUDIX"/>
    <property type="match status" value="1"/>
</dbReference>
<protein>
    <submittedName>
        <fullName evidence="5">MutT/NUDIX-family protein</fullName>
    </submittedName>
</protein>
<dbReference type="Gene3D" id="3.90.79.10">
    <property type="entry name" value="Nucleoside Triphosphate Pyrophosphohydrolase"/>
    <property type="match status" value="1"/>
</dbReference>
<dbReference type="AlphaFoldDB" id="M2XXW8"/>
<dbReference type="RefSeq" id="WP_006213411.1">
    <property type="nucleotide sequence ID" value="NZ_ANHZ02000002.1"/>
</dbReference>
<gene>
    <name evidence="5" type="ORF">C884_01032</name>
</gene>
<dbReference type="STRING" id="71999.KPaMU14_09465"/>
<dbReference type="EMBL" id="ANHZ02000002">
    <property type="protein sequence ID" value="EME37658.1"/>
    <property type="molecule type" value="Genomic_DNA"/>
</dbReference>
<evidence type="ECO:0000313" key="6">
    <source>
        <dbReference type="Proteomes" id="UP000009877"/>
    </source>
</evidence>
<dbReference type="SUPFAM" id="SSF55811">
    <property type="entry name" value="Nudix"/>
    <property type="match status" value="1"/>
</dbReference>
<accession>M2XXW8</accession>
<evidence type="ECO:0000313" key="5">
    <source>
        <dbReference type="EMBL" id="EME37658.1"/>
    </source>
</evidence>
<dbReference type="Proteomes" id="UP000009877">
    <property type="component" value="Unassembled WGS sequence"/>
</dbReference>
<keyword evidence="2" id="KW-0378">Hydrolase</keyword>
<dbReference type="Pfam" id="PF00293">
    <property type="entry name" value="NUDIX"/>
    <property type="match status" value="1"/>
</dbReference>
<evidence type="ECO:0000256" key="2">
    <source>
        <dbReference type="ARBA" id="ARBA00022801"/>
    </source>
</evidence>